<protein>
    <submittedName>
        <fullName evidence="1">Uncharacterized protein</fullName>
    </submittedName>
</protein>
<keyword evidence="2" id="KW-1185">Reference proteome</keyword>
<dbReference type="OrthoDB" id="5381672at2759"/>
<reference evidence="2" key="1">
    <citation type="journal article" date="2014" name="Nat. Commun.">
        <title>Genomic adaptations of the halophilic Dead Sea filamentous fungus Eurotium rubrum.</title>
        <authorList>
            <person name="Kis-Papo T."/>
            <person name="Weig A.R."/>
            <person name="Riley R."/>
            <person name="Persoh D."/>
            <person name="Salamov A."/>
            <person name="Sun H."/>
            <person name="Lipzen A."/>
            <person name="Wasser S.P."/>
            <person name="Rambold G."/>
            <person name="Grigoriev I.V."/>
            <person name="Nevo E."/>
        </authorList>
    </citation>
    <scope>NUCLEOTIDE SEQUENCE [LARGE SCALE GENOMIC DNA]</scope>
    <source>
        <strain evidence="2">CBS 135680</strain>
    </source>
</reference>
<dbReference type="EMBL" id="KK088438">
    <property type="protein sequence ID" value="EYE92272.1"/>
    <property type="molecule type" value="Genomic_DNA"/>
</dbReference>
<dbReference type="GeneID" id="63693060"/>
<dbReference type="HOGENOM" id="CLU_1970079_0_0_1"/>
<dbReference type="Proteomes" id="UP000019804">
    <property type="component" value="Unassembled WGS sequence"/>
</dbReference>
<proteinExistence type="predicted"/>
<evidence type="ECO:0000313" key="2">
    <source>
        <dbReference type="Proteomes" id="UP000019804"/>
    </source>
</evidence>
<accession>A0A017S5N8</accession>
<name>A0A017S5N8_ASPRC</name>
<evidence type="ECO:0000313" key="1">
    <source>
        <dbReference type="EMBL" id="EYE92272.1"/>
    </source>
</evidence>
<gene>
    <name evidence="1" type="ORF">EURHEDRAFT_201334</name>
</gene>
<dbReference type="AlphaFoldDB" id="A0A017S5N8"/>
<organism evidence="1 2">
    <name type="scientific">Aspergillus ruber (strain CBS 135680)</name>
    <dbReference type="NCBI Taxonomy" id="1388766"/>
    <lineage>
        <taxon>Eukaryota</taxon>
        <taxon>Fungi</taxon>
        <taxon>Dikarya</taxon>
        <taxon>Ascomycota</taxon>
        <taxon>Pezizomycotina</taxon>
        <taxon>Eurotiomycetes</taxon>
        <taxon>Eurotiomycetidae</taxon>
        <taxon>Eurotiales</taxon>
        <taxon>Aspergillaceae</taxon>
        <taxon>Aspergillus</taxon>
        <taxon>Aspergillus subgen. Aspergillus</taxon>
    </lineage>
</organism>
<sequence>MPGNFSHSPFAHTRVRQDFNETLFVTATFSPSSMRKSVNNATYRLTLFTTVGYFELPSNELDNKFGPILETDLFSSCHYPECRNGSKSLDSRSTITDRNNPGRMDGDFHLEYVPTKGPPALLTVALF</sequence>
<dbReference type="RefSeq" id="XP_040635960.1">
    <property type="nucleotide sequence ID" value="XM_040777936.1"/>
</dbReference>